<comment type="catalytic activity">
    <reaction evidence="17">
        <text>L-seryl-[protein] + ATP = O-phospho-L-seryl-[protein] + ADP + H(+)</text>
        <dbReference type="Rhea" id="RHEA:17989"/>
        <dbReference type="Rhea" id="RHEA-COMP:9863"/>
        <dbReference type="Rhea" id="RHEA-COMP:11604"/>
        <dbReference type="ChEBI" id="CHEBI:15378"/>
        <dbReference type="ChEBI" id="CHEBI:29999"/>
        <dbReference type="ChEBI" id="CHEBI:30616"/>
        <dbReference type="ChEBI" id="CHEBI:83421"/>
        <dbReference type="ChEBI" id="CHEBI:456216"/>
        <dbReference type="EC" id="2.7.11.1"/>
    </reaction>
</comment>
<evidence type="ECO:0000313" key="23">
    <source>
        <dbReference type="RefSeq" id="XP_022155125.1"/>
    </source>
</evidence>
<evidence type="ECO:0000256" key="14">
    <source>
        <dbReference type="ARBA" id="ARBA00023136"/>
    </source>
</evidence>
<comment type="catalytic activity">
    <reaction evidence="16">
        <text>L-threonyl-[protein] + ATP = O-phospho-L-threonyl-[protein] + ADP + H(+)</text>
        <dbReference type="Rhea" id="RHEA:46608"/>
        <dbReference type="Rhea" id="RHEA-COMP:11060"/>
        <dbReference type="Rhea" id="RHEA-COMP:11605"/>
        <dbReference type="ChEBI" id="CHEBI:15378"/>
        <dbReference type="ChEBI" id="CHEBI:30013"/>
        <dbReference type="ChEBI" id="CHEBI:30616"/>
        <dbReference type="ChEBI" id="CHEBI:61977"/>
        <dbReference type="ChEBI" id="CHEBI:456216"/>
        <dbReference type="EC" id="2.7.11.1"/>
    </reaction>
</comment>
<dbReference type="InterPro" id="IPR032675">
    <property type="entry name" value="LRR_dom_sf"/>
</dbReference>
<evidence type="ECO:0000256" key="8">
    <source>
        <dbReference type="ARBA" id="ARBA00022729"/>
    </source>
</evidence>
<name>A0A6J1DLJ4_MOMCH</name>
<keyword evidence="15" id="KW-0675">Receptor</keyword>
<evidence type="ECO:0000256" key="15">
    <source>
        <dbReference type="ARBA" id="ARBA00023170"/>
    </source>
</evidence>
<dbReference type="PROSITE" id="PS00107">
    <property type="entry name" value="PROTEIN_KINASE_ATP"/>
    <property type="match status" value="1"/>
</dbReference>
<dbReference type="SUPFAM" id="SSF52058">
    <property type="entry name" value="L domain-like"/>
    <property type="match status" value="1"/>
</dbReference>
<feature type="transmembrane region" description="Helical" evidence="19">
    <location>
        <begin position="560"/>
        <end position="587"/>
    </location>
</feature>
<dbReference type="EC" id="2.7.11.1" evidence="2"/>
<keyword evidence="12 18" id="KW-0067">ATP-binding</keyword>
<dbReference type="PROSITE" id="PS00108">
    <property type="entry name" value="PROTEIN_KINASE_ST"/>
    <property type="match status" value="1"/>
</dbReference>
<dbReference type="PROSITE" id="PS51450">
    <property type="entry name" value="LRR"/>
    <property type="match status" value="1"/>
</dbReference>
<evidence type="ECO:0000256" key="13">
    <source>
        <dbReference type="ARBA" id="ARBA00022989"/>
    </source>
</evidence>
<evidence type="ECO:0000256" key="10">
    <source>
        <dbReference type="ARBA" id="ARBA00022741"/>
    </source>
</evidence>
<dbReference type="Proteomes" id="UP000504603">
    <property type="component" value="Unplaced"/>
</dbReference>
<proteinExistence type="predicted"/>
<dbReference type="GeneID" id="111022261"/>
<dbReference type="InterPro" id="IPR011009">
    <property type="entry name" value="Kinase-like_dom_sf"/>
</dbReference>
<keyword evidence="6" id="KW-0808">Transferase</keyword>
<dbReference type="PANTHER" id="PTHR45631:SF212">
    <property type="entry name" value="PROTEIN KINASE DOMAIN-CONTAINING PROTEIN"/>
    <property type="match status" value="1"/>
</dbReference>
<dbReference type="GO" id="GO:0004674">
    <property type="term" value="F:protein serine/threonine kinase activity"/>
    <property type="evidence" value="ECO:0007669"/>
    <property type="project" value="UniProtKB-KW"/>
</dbReference>
<evidence type="ECO:0000256" key="20">
    <source>
        <dbReference type="SAM" id="SignalP"/>
    </source>
</evidence>
<dbReference type="Pfam" id="PF12819">
    <property type="entry name" value="Malectin_like"/>
    <property type="match status" value="1"/>
</dbReference>
<accession>A0A6J1DLJ4</accession>
<evidence type="ECO:0000256" key="17">
    <source>
        <dbReference type="ARBA" id="ARBA00048679"/>
    </source>
</evidence>
<dbReference type="SMART" id="SM00220">
    <property type="entry name" value="S_TKc"/>
    <property type="match status" value="1"/>
</dbReference>
<keyword evidence="8 20" id="KW-0732">Signal</keyword>
<evidence type="ECO:0000256" key="2">
    <source>
        <dbReference type="ARBA" id="ARBA00012513"/>
    </source>
</evidence>
<dbReference type="InterPro" id="IPR000719">
    <property type="entry name" value="Prot_kinase_dom"/>
</dbReference>
<dbReference type="Pfam" id="PF07714">
    <property type="entry name" value="PK_Tyr_Ser-Thr"/>
    <property type="match status" value="1"/>
</dbReference>
<dbReference type="InterPro" id="IPR008271">
    <property type="entry name" value="Ser/Thr_kinase_AS"/>
</dbReference>
<comment type="subcellular location">
    <subcellularLocation>
        <location evidence="1">Membrane</location>
        <topology evidence="1">Single-pass membrane protein</topology>
    </subcellularLocation>
</comment>
<feature type="binding site" evidence="18">
    <location>
        <position position="649"/>
    </location>
    <ligand>
        <name>ATP</name>
        <dbReference type="ChEBI" id="CHEBI:30616"/>
    </ligand>
</feature>
<evidence type="ECO:0000256" key="7">
    <source>
        <dbReference type="ARBA" id="ARBA00022692"/>
    </source>
</evidence>
<keyword evidence="9" id="KW-0677">Repeat</keyword>
<evidence type="ECO:0000256" key="1">
    <source>
        <dbReference type="ARBA" id="ARBA00004167"/>
    </source>
</evidence>
<dbReference type="PROSITE" id="PS50011">
    <property type="entry name" value="PROTEIN_KINASE_DOM"/>
    <property type="match status" value="1"/>
</dbReference>
<dbReference type="FunFam" id="3.30.200.20:FF:000394">
    <property type="entry name" value="Leucine-rich repeat receptor-like protein kinase"/>
    <property type="match status" value="1"/>
</dbReference>
<keyword evidence="4" id="KW-0597">Phosphoprotein</keyword>
<keyword evidence="14 19" id="KW-0472">Membrane</keyword>
<sequence length="928" mass="103296">MGMGVEIEPSLVSVLSLCFLAIGFVVFVHADEVPGFINIACGASGDVRNTVEGLVYKSDKDLIDSGIGRQIAKEFRSQWQSPYLNLRSFPNGTRNCYRLQPEGEAEAGTIAKYLIRASFVYGNYDGFNSTPNFDLYLGANYWATVDLDSVSLDAITIPSTPTDYIEVCLVNTNNGVPYISAMKLRPLDISLYRIDPTDNAKFSVRWTRLDIGGSKQFGYPQDVYDRLWSGYQCDMLGYNNSRLVSTNAASTESNDDDPYNLPQSLLQTACRARNSTSPLEYTWTPDETWSRFYFCFHFAEIEKLEAGQFREMRIVLNDVHTITESVKLLQYLRPHTFCSKGYVVIPNQLNKLSIYATSPSSLLSSMGLRFFVPRRIQIHSPSPKMWKMLCCGSRAKGRRFSLIVPEGDVGFFPPTGFYSALNAIRDIKQHYKLRRNWEGDPCGPPAFSWEGLNCSSAHPWARIISLNLSSSNLTGDIASSISTLNAIKYLDLSYNELEGAIPESLVLLPQLQLLNLSGNNLTGVVPEPLLKKFKDGTLVLSVEGNPELCLSPPCNHKKELAIGIPIFCSVVAVLVIIIILLGVIIIYTRKTKENLVEPEHQGSLKLKNQRYSYSEVVRITDNFEVVIGEGGFGKVYLGALEDLTMVAVKVLSPSSQQGYKEFRAEAQLLMILHHRNLVSLLGYCDEDDHKALIYEYMANGSLQQYLSNTNTNTNSNTDTLSWTGRLQIAVDAAQGLEYLHNGCKPPIIHRDLKPSNILLDKTMQAKIADFGLSRTFATENGSQLLTRIAGTPGYLDPGTQTCGNVNKQSDVYSFGIILLELITGQPAVTRSSQGNFHILNWVEPMIRTGDIQNIIDLKLGGQFNQNSAWGIVELAMSCTQPTALKRPEMGYVLEELKECLAVNQSNTTQTRIISTRFLSESEIAPFAR</sequence>
<feature type="signal peptide" evidence="20">
    <location>
        <begin position="1"/>
        <end position="30"/>
    </location>
</feature>
<keyword evidence="10 18" id="KW-0547">Nucleotide-binding</keyword>
<gene>
    <name evidence="23" type="primary">LOC111022261</name>
</gene>
<dbReference type="InterPro" id="IPR001611">
    <property type="entry name" value="Leu-rich_rpt"/>
</dbReference>
<evidence type="ECO:0000256" key="3">
    <source>
        <dbReference type="ARBA" id="ARBA00022527"/>
    </source>
</evidence>
<dbReference type="SUPFAM" id="SSF56112">
    <property type="entry name" value="Protein kinase-like (PK-like)"/>
    <property type="match status" value="1"/>
</dbReference>
<evidence type="ECO:0000256" key="5">
    <source>
        <dbReference type="ARBA" id="ARBA00022614"/>
    </source>
</evidence>
<evidence type="ECO:0000256" key="18">
    <source>
        <dbReference type="PROSITE-ProRule" id="PRU10141"/>
    </source>
</evidence>
<dbReference type="Gene3D" id="3.30.200.20">
    <property type="entry name" value="Phosphorylase Kinase, domain 1"/>
    <property type="match status" value="1"/>
</dbReference>
<dbReference type="FunFam" id="1.10.510.10:FF:000146">
    <property type="entry name" value="LRR receptor-like serine/threonine-protein kinase IOS1"/>
    <property type="match status" value="1"/>
</dbReference>
<feature type="chain" id="PRO_5027069559" description="non-specific serine/threonine protein kinase" evidence="20">
    <location>
        <begin position="31"/>
        <end position="928"/>
    </location>
</feature>
<evidence type="ECO:0000256" key="6">
    <source>
        <dbReference type="ARBA" id="ARBA00022679"/>
    </source>
</evidence>
<dbReference type="CDD" id="cd14066">
    <property type="entry name" value="STKc_IRAK"/>
    <property type="match status" value="1"/>
</dbReference>
<dbReference type="PANTHER" id="PTHR45631">
    <property type="entry name" value="OS07G0107800 PROTEIN-RELATED"/>
    <property type="match status" value="1"/>
</dbReference>
<evidence type="ECO:0000256" key="4">
    <source>
        <dbReference type="ARBA" id="ARBA00022553"/>
    </source>
</evidence>
<dbReference type="RefSeq" id="XP_022155125.1">
    <property type="nucleotide sequence ID" value="XM_022299433.1"/>
</dbReference>
<evidence type="ECO:0000313" key="22">
    <source>
        <dbReference type="Proteomes" id="UP000504603"/>
    </source>
</evidence>
<dbReference type="AlphaFoldDB" id="A0A6J1DLJ4"/>
<dbReference type="Pfam" id="PF13855">
    <property type="entry name" value="LRR_8"/>
    <property type="match status" value="1"/>
</dbReference>
<keyword evidence="3" id="KW-0723">Serine/threonine-protein kinase</keyword>
<dbReference type="OrthoDB" id="1711084at2759"/>
<dbReference type="InterPro" id="IPR001245">
    <property type="entry name" value="Ser-Thr/Tyr_kinase_cat_dom"/>
</dbReference>
<protein>
    <recommendedName>
        <fullName evidence="2">non-specific serine/threonine protein kinase</fullName>
        <ecNumber evidence="2">2.7.11.1</ecNumber>
    </recommendedName>
</protein>
<evidence type="ECO:0000256" key="11">
    <source>
        <dbReference type="ARBA" id="ARBA00022777"/>
    </source>
</evidence>
<keyword evidence="7 19" id="KW-0812">Transmembrane</keyword>
<keyword evidence="5" id="KW-0433">Leucine-rich repeat</keyword>
<evidence type="ECO:0000256" key="19">
    <source>
        <dbReference type="SAM" id="Phobius"/>
    </source>
</evidence>
<feature type="domain" description="Protein kinase" evidence="21">
    <location>
        <begin position="621"/>
        <end position="900"/>
    </location>
</feature>
<evidence type="ECO:0000256" key="16">
    <source>
        <dbReference type="ARBA" id="ARBA00047899"/>
    </source>
</evidence>
<dbReference type="FunFam" id="3.80.10.10:FF:000129">
    <property type="entry name" value="Leucine-rich repeat receptor-like kinase"/>
    <property type="match status" value="1"/>
</dbReference>
<dbReference type="GO" id="GO:0016020">
    <property type="term" value="C:membrane"/>
    <property type="evidence" value="ECO:0007669"/>
    <property type="project" value="UniProtKB-SubCell"/>
</dbReference>
<keyword evidence="11" id="KW-0418">Kinase</keyword>
<reference evidence="23" key="1">
    <citation type="submission" date="2025-08" db="UniProtKB">
        <authorList>
            <consortium name="RefSeq"/>
        </authorList>
    </citation>
    <scope>IDENTIFICATION</scope>
    <source>
        <strain evidence="23">OHB3-1</strain>
    </source>
</reference>
<evidence type="ECO:0000259" key="21">
    <source>
        <dbReference type="PROSITE" id="PS50011"/>
    </source>
</evidence>
<dbReference type="InterPro" id="IPR024788">
    <property type="entry name" value="Malectin-like_Carb-bd_dom"/>
</dbReference>
<evidence type="ECO:0000256" key="9">
    <source>
        <dbReference type="ARBA" id="ARBA00022737"/>
    </source>
</evidence>
<dbReference type="GO" id="GO:0005524">
    <property type="term" value="F:ATP binding"/>
    <property type="evidence" value="ECO:0007669"/>
    <property type="project" value="UniProtKB-UniRule"/>
</dbReference>
<keyword evidence="13 19" id="KW-1133">Transmembrane helix</keyword>
<dbReference type="Gene3D" id="3.80.10.10">
    <property type="entry name" value="Ribonuclease Inhibitor"/>
    <property type="match status" value="1"/>
</dbReference>
<organism evidence="22 23">
    <name type="scientific">Momordica charantia</name>
    <name type="common">Bitter gourd</name>
    <name type="synonym">Balsam pear</name>
    <dbReference type="NCBI Taxonomy" id="3673"/>
    <lineage>
        <taxon>Eukaryota</taxon>
        <taxon>Viridiplantae</taxon>
        <taxon>Streptophyta</taxon>
        <taxon>Embryophyta</taxon>
        <taxon>Tracheophyta</taxon>
        <taxon>Spermatophyta</taxon>
        <taxon>Magnoliopsida</taxon>
        <taxon>eudicotyledons</taxon>
        <taxon>Gunneridae</taxon>
        <taxon>Pentapetalae</taxon>
        <taxon>rosids</taxon>
        <taxon>fabids</taxon>
        <taxon>Cucurbitales</taxon>
        <taxon>Cucurbitaceae</taxon>
        <taxon>Momordiceae</taxon>
        <taxon>Momordica</taxon>
    </lineage>
</organism>
<dbReference type="PRINTS" id="PR00019">
    <property type="entry name" value="LEURICHRPT"/>
</dbReference>
<dbReference type="KEGG" id="mcha:111022261"/>
<dbReference type="Gene3D" id="1.10.510.10">
    <property type="entry name" value="Transferase(Phosphotransferase) domain 1"/>
    <property type="match status" value="1"/>
</dbReference>
<keyword evidence="22" id="KW-1185">Reference proteome</keyword>
<dbReference type="InterPro" id="IPR017441">
    <property type="entry name" value="Protein_kinase_ATP_BS"/>
</dbReference>
<evidence type="ECO:0000256" key="12">
    <source>
        <dbReference type="ARBA" id="ARBA00022840"/>
    </source>
</evidence>